<feature type="transmembrane region" description="Helical" evidence="2">
    <location>
        <begin position="237"/>
        <end position="259"/>
    </location>
</feature>
<reference evidence="3" key="1">
    <citation type="submission" date="2020-05" db="EMBL/GenBank/DDBJ databases">
        <title>Phylogenomic resolution of chytrid fungi.</title>
        <authorList>
            <person name="Stajich J.E."/>
            <person name="Amses K."/>
            <person name="Simmons R."/>
            <person name="Seto K."/>
            <person name="Myers J."/>
            <person name="Bonds A."/>
            <person name="Quandt C.A."/>
            <person name="Barry K."/>
            <person name="Liu P."/>
            <person name="Grigoriev I."/>
            <person name="Longcore J.E."/>
            <person name="James T.Y."/>
        </authorList>
    </citation>
    <scope>NUCLEOTIDE SEQUENCE</scope>
    <source>
        <strain evidence="3">PLAUS21</strain>
    </source>
</reference>
<dbReference type="AlphaFoldDB" id="A0AAD5UCZ7"/>
<feature type="region of interest" description="Disordered" evidence="1">
    <location>
        <begin position="161"/>
        <end position="236"/>
    </location>
</feature>
<sequence>MKIANVSTALLIASGLSKTPNKRSVGLSIRTDTIQPSLPLKDSPKTNLDLLQSTAGNEVDDHHDLHSFEIPNPQLEESNSDDIEEHGNGAVPQIPRAIPNLPPISTPTAKVIFVPANIPIVTTLLTPTSSPLPSLLPPPMNSQNAIKETPTKAVPIAVPQVTTVKEKPAPSRLPEGRITVPSNGQAKPPAQNDEEGLHDEREEKIQTTPSGTQVISKSEENEAAHSSSQSNSTSHSVSPLLIVGCSIGALFVVVGALVARNKVKRTEIIPVEPPVSKHDSFVEVVSENGDVM</sequence>
<keyword evidence="4" id="KW-1185">Reference proteome</keyword>
<keyword evidence="2" id="KW-0472">Membrane</keyword>
<proteinExistence type="predicted"/>
<dbReference type="Proteomes" id="UP001210925">
    <property type="component" value="Unassembled WGS sequence"/>
</dbReference>
<keyword evidence="2" id="KW-0812">Transmembrane</keyword>
<keyword evidence="2" id="KW-1133">Transmembrane helix</keyword>
<dbReference type="EMBL" id="JADGKB010000092">
    <property type="protein sequence ID" value="KAJ3254134.1"/>
    <property type="molecule type" value="Genomic_DNA"/>
</dbReference>
<accession>A0AAD5UCZ7</accession>
<evidence type="ECO:0000256" key="1">
    <source>
        <dbReference type="SAM" id="MobiDB-lite"/>
    </source>
</evidence>
<protein>
    <submittedName>
        <fullName evidence="3">Uncharacterized protein</fullName>
    </submittedName>
</protein>
<name>A0AAD5UCZ7_9FUNG</name>
<feature type="compositionally biased region" description="Polar residues" evidence="1">
    <location>
        <begin position="206"/>
        <end position="215"/>
    </location>
</feature>
<evidence type="ECO:0000313" key="3">
    <source>
        <dbReference type="EMBL" id="KAJ3254134.1"/>
    </source>
</evidence>
<gene>
    <name evidence="3" type="ORF">HK103_007522</name>
</gene>
<evidence type="ECO:0000256" key="2">
    <source>
        <dbReference type="SAM" id="Phobius"/>
    </source>
</evidence>
<feature type="compositionally biased region" description="Low complexity" evidence="1">
    <location>
        <begin position="224"/>
        <end position="236"/>
    </location>
</feature>
<comment type="caution">
    <text evidence="3">The sequence shown here is derived from an EMBL/GenBank/DDBJ whole genome shotgun (WGS) entry which is preliminary data.</text>
</comment>
<organism evidence="3 4">
    <name type="scientific">Boothiomyces macroporosus</name>
    <dbReference type="NCBI Taxonomy" id="261099"/>
    <lineage>
        <taxon>Eukaryota</taxon>
        <taxon>Fungi</taxon>
        <taxon>Fungi incertae sedis</taxon>
        <taxon>Chytridiomycota</taxon>
        <taxon>Chytridiomycota incertae sedis</taxon>
        <taxon>Chytridiomycetes</taxon>
        <taxon>Rhizophydiales</taxon>
        <taxon>Terramycetaceae</taxon>
        <taxon>Boothiomyces</taxon>
    </lineage>
</organism>
<evidence type="ECO:0000313" key="4">
    <source>
        <dbReference type="Proteomes" id="UP001210925"/>
    </source>
</evidence>